<feature type="domain" description="Thioredoxin" evidence="13">
    <location>
        <begin position="31"/>
        <end position="198"/>
    </location>
</feature>
<organism evidence="14 15">
    <name type="scientific">Flavivirga aquimarina</name>
    <dbReference type="NCBI Taxonomy" id="2027862"/>
    <lineage>
        <taxon>Bacteria</taxon>
        <taxon>Pseudomonadati</taxon>
        <taxon>Bacteroidota</taxon>
        <taxon>Flavobacteriia</taxon>
        <taxon>Flavobacteriales</taxon>
        <taxon>Flavobacteriaceae</taxon>
        <taxon>Flavivirga</taxon>
    </lineage>
</organism>
<dbReference type="PANTHER" id="PTHR42801">
    <property type="entry name" value="THIOREDOXIN-DEPENDENT PEROXIDE REDUCTASE"/>
    <property type="match status" value="1"/>
</dbReference>
<evidence type="ECO:0000256" key="6">
    <source>
        <dbReference type="ARBA" id="ARBA00023157"/>
    </source>
</evidence>
<comment type="similarity">
    <text evidence="9">Belongs to the peroxiredoxin family. BCP/PrxQ subfamily.</text>
</comment>
<evidence type="ECO:0000256" key="12">
    <source>
        <dbReference type="SAM" id="SignalP"/>
    </source>
</evidence>
<evidence type="ECO:0000256" key="2">
    <source>
        <dbReference type="ARBA" id="ARBA00013017"/>
    </source>
</evidence>
<evidence type="ECO:0000256" key="7">
    <source>
        <dbReference type="ARBA" id="ARBA00023284"/>
    </source>
</evidence>
<name>A0ABT8W885_9FLAO</name>
<keyword evidence="6" id="KW-1015">Disulfide bond</keyword>
<sequence length="199" mass="21947">MKVFTTLIVLCTSVFTCIAQVAEKDTDISPLLIGEKVPSLSVVSTEGNKVPLEEVLKQQPSVLLFYRGGWCPFCNRHLSAVGEIQNEIDALGYQIIGFSPDSPKNLKTSKEKGALAYKLFSDADGELIKAMGIAFKAPERYSDRLDKFSGGLNSGFLPVPSAFIVDTDGTILFEYISPNYKQRMSANMLLEILKQLKEK</sequence>
<dbReference type="InterPro" id="IPR050924">
    <property type="entry name" value="Peroxiredoxin_BCP/PrxQ"/>
</dbReference>
<proteinExistence type="inferred from homology"/>
<accession>A0ABT8W885</accession>
<keyword evidence="5" id="KW-0560">Oxidoreductase</keyword>
<dbReference type="InterPro" id="IPR000866">
    <property type="entry name" value="AhpC/TSA"/>
</dbReference>
<keyword evidence="7" id="KW-0676">Redox-active center</keyword>
<keyword evidence="15" id="KW-1185">Reference proteome</keyword>
<evidence type="ECO:0000256" key="5">
    <source>
        <dbReference type="ARBA" id="ARBA00023002"/>
    </source>
</evidence>
<evidence type="ECO:0000256" key="9">
    <source>
        <dbReference type="ARBA" id="ARBA00038489"/>
    </source>
</evidence>
<gene>
    <name evidence="14" type="ORF">Q4Q35_05955</name>
</gene>
<dbReference type="Pfam" id="PF00578">
    <property type="entry name" value="AhpC-TSA"/>
    <property type="match status" value="1"/>
</dbReference>
<comment type="caution">
    <text evidence="14">The sequence shown here is derived from an EMBL/GenBank/DDBJ whole genome shotgun (WGS) entry which is preliminary data.</text>
</comment>
<dbReference type="Gene3D" id="3.40.30.10">
    <property type="entry name" value="Glutaredoxin"/>
    <property type="match status" value="1"/>
</dbReference>
<dbReference type="InterPro" id="IPR036249">
    <property type="entry name" value="Thioredoxin-like_sf"/>
</dbReference>
<evidence type="ECO:0000256" key="1">
    <source>
        <dbReference type="ARBA" id="ARBA00003330"/>
    </source>
</evidence>
<reference evidence="14" key="1">
    <citation type="submission" date="2023-07" db="EMBL/GenBank/DDBJ databases">
        <title>Two novel species in the genus Flavivirga.</title>
        <authorList>
            <person name="Kwon K."/>
        </authorList>
    </citation>
    <scope>NUCLEOTIDE SEQUENCE</scope>
    <source>
        <strain evidence="14">KCTC 52353</strain>
    </source>
</reference>
<dbReference type="PANTHER" id="PTHR42801:SF7">
    <property type="entry name" value="SLL1159 PROTEIN"/>
    <property type="match status" value="1"/>
</dbReference>
<keyword evidence="12" id="KW-0732">Signal</keyword>
<dbReference type="EMBL" id="JAUOEK010000069">
    <property type="protein sequence ID" value="MDO5969343.1"/>
    <property type="molecule type" value="Genomic_DNA"/>
</dbReference>
<dbReference type="RefSeq" id="WP_303277033.1">
    <property type="nucleotide sequence ID" value="NZ_JAUOEK010000069.1"/>
</dbReference>
<dbReference type="SUPFAM" id="SSF52833">
    <property type="entry name" value="Thioredoxin-like"/>
    <property type="match status" value="1"/>
</dbReference>
<dbReference type="InterPro" id="IPR013766">
    <property type="entry name" value="Thioredoxin_domain"/>
</dbReference>
<evidence type="ECO:0000256" key="10">
    <source>
        <dbReference type="ARBA" id="ARBA00042639"/>
    </source>
</evidence>
<protein>
    <recommendedName>
        <fullName evidence="2">thioredoxin-dependent peroxiredoxin</fullName>
        <ecNumber evidence="2">1.11.1.24</ecNumber>
    </recommendedName>
    <alternativeName>
        <fullName evidence="8">Thioredoxin peroxidase</fullName>
    </alternativeName>
    <alternativeName>
        <fullName evidence="10">Thioredoxin-dependent peroxiredoxin Bcp</fullName>
    </alternativeName>
</protein>
<evidence type="ECO:0000256" key="11">
    <source>
        <dbReference type="ARBA" id="ARBA00049091"/>
    </source>
</evidence>
<feature type="chain" id="PRO_5045880901" description="thioredoxin-dependent peroxiredoxin" evidence="12">
    <location>
        <begin position="22"/>
        <end position="199"/>
    </location>
</feature>
<feature type="signal peptide" evidence="12">
    <location>
        <begin position="1"/>
        <end position="21"/>
    </location>
</feature>
<evidence type="ECO:0000256" key="3">
    <source>
        <dbReference type="ARBA" id="ARBA00022559"/>
    </source>
</evidence>
<keyword evidence="3" id="KW-0575">Peroxidase</keyword>
<evidence type="ECO:0000259" key="13">
    <source>
        <dbReference type="PROSITE" id="PS51352"/>
    </source>
</evidence>
<dbReference type="CDD" id="cd02970">
    <property type="entry name" value="PRX_like2"/>
    <property type="match status" value="1"/>
</dbReference>
<dbReference type="EC" id="1.11.1.24" evidence="2"/>
<dbReference type="PROSITE" id="PS51352">
    <property type="entry name" value="THIOREDOXIN_2"/>
    <property type="match status" value="1"/>
</dbReference>
<dbReference type="Proteomes" id="UP001176883">
    <property type="component" value="Unassembled WGS sequence"/>
</dbReference>
<evidence type="ECO:0000313" key="14">
    <source>
        <dbReference type="EMBL" id="MDO5969343.1"/>
    </source>
</evidence>
<comment type="catalytic activity">
    <reaction evidence="11">
        <text>a hydroperoxide + [thioredoxin]-dithiol = an alcohol + [thioredoxin]-disulfide + H2O</text>
        <dbReference type="Rhea" id="RHEA:62620"/>
        <dbReference type="Rhea" id="RHEA-COMP:10698"/>
        <dbReference type="Rhea" id="RHEA-COMP:10700"/>
        <dbReference type="ChEBI" id="CHEBI:15377"/>
        <dbReference type="ChEBI" id="CHEBI:29950"/>
        <dbReference type="ChEBI" id="CHEBI:30879"/>
        <dbReference type="ChEBI" id="CHEBI:35924"/>
        <dbReference type="ChEBI" id="CHEBI:50058"/>
        <dbReference type="EC" id="1.11.1.24"/>
    </reaction>
</comment>
<comment type="function">
    <text evidence="1">Thiol-specific peroxidase that catalyzes the reduction of hydrogen peroxide and organic hydroperoxides to water and alcohols, respectively. Plays a role in cell protection against oxidative stress by detoxifying peroxides and as sensor of hydrogen peroxide-mediated signaling events.</text>
</comment>
<evidence type="ECO:0000313" key="15">
    <source>
        <dbReference type="Proteomes" id="UP001176883"/>
    </source>
</evidence>
<keyword evidence="4" id="KW-0049">Antioxidant</keyword>
<evidence type="ECO:0000256" key="4">
    <source>
        <dbReference type="ARBA" id="ARBA00022862"/>
    </source>
</evidence>
<evidence type="ECO:0000256" key="8">
    <source>
        <dbReference type="ARBA" id="ARBA00032824"/>
    </source>
</evidence>